<evidence type="ECO:0000256" key="2">
    <source>
        <dbReference type="ARBA" id="ARBA00023136"/>
    </source>
</evidence>
<sequence length="454" mass="52121">MKNLISRYDSSIYLVILAVFVLSSCNAQGSDTKESIESKIDTYLQPYLEMDAWSGNVAIYKNGEPLFQKSYGFADREWNIKNTMDTKFRIASISKLFTEVAILQLSESEKLQLDDTLSKYIIGYPRGEEITIQQLLNHRAGIPHLNSFPNYNELIKFNYTIDEIIELFKSKPLDFKPGEKYRYSNSGYVLLAKIIEIVSGKSYRQYLEDRIFKPYGLKATGIDSNSAILNKRAKGYMFNNDAHLINAEFVDMSIKIGGGSLYSTTDDLNLFVQKLVKGEILKSSFEKLPNFSTKNGQRAFATNGRVQGFCHQVIHWMDDNLTIVLLGNHYSNVALPITEDIYKIYSGKNYQTPTNYIEKRQSVTNKKLQEYQGTYDFGFGPIGVVKVIDNNLMYMAPGRTKADKLIPLGNDTFFYVQNWVLLKFVDRKEKKYNTLQWIMGDNTYPAKRINQIKN</sequence>
<name>A0ABQ2BYH9_9FLAO</name>
<comment type="caution">
    <text evidence="4">The sequence shown here is derived from an EMBL/GenBank/DDBJ whole genome shotgun (WGS) entry which is preliminary data.</text>
</comment>
<dbReference type="InterPro" id="IPR001466">
    <property type="entry name" value="Beta-lactam-related"/>
</dbReference>
<accession>A0ABQ2BYH9</accession>
<proteinExistence type="predicted"/>
<comment type="subcellular location">
    <subcellularLocation>
        <location evidence="1">Membrane</location>
    </subcellularLocation>
</comment>
<dbReference type="InterPro" id="IPR012338">
    <property type="entry name" value="Beta-lactam/transpept-like"/>
</dbReference>
<protein>
    <recommendedName>
        <fullName evidence="3">Beta-lactamase-related domain-containing protein</fullName>
    </recommendedName>
</protein>
<dbReference type="RefSeq" id="WP_188373844.1">
    <property type="nucleotide sequence ID" value="NZ_BMDQ01000001.1"/>
</dbReference>
<dbReference type="Pfam" id="PF00144">
    <property type="entry name" value="Beta-lactamase"/>
    <property type="match status" value="1"/>
</dbReference>
<keyword evidence="2" id="KW-0472">Membrane</keyword>
<dbReference type="SUPFAM" id="SSF56601">
    <property type="entry name" value="beta-lactamase/transpeptidase-like"/>
    <property type="match status" value="1"/>
</dbReference>
<gene>
    <name evidence="4" type="ORF">GCM10011444_12690</name>
</gene>
<dbReference type="Gene3D" id="3.40.710.10">
    <property type="entry name" value="DD-peptidase/beta-lactamase superfamily"/>
    <property type="match status" value="1"/>
</dbReference>
<dbReference type="Proteomes" id="UP000624701">
    <property type="component" value="Unassembled WGS sequence"/>
</dbReference>
<dbReference type="PROSITE" id="PS51257">
    <property type="entry name" value="PROKAR_LIPOPROTEIN"/>
    <property type="match status" value="1"/>
</dbReference>
<dbReference type="InterPro" id="IPR050491">
    <property type="entry name" value="AmpC-like"/>
</dbReference>
<dbReference type="PANTHER" id="PTHR46825">
    <property type="entry name" value="D-ALANYL-D-ALANINE-CARBOXYPEPTIDASE/ENDOPEPTIDASE AMPH"/>
    <property type="match status" value="1"/>
</dbReference>
<organism evidence="4 5">
    <name type="scientific">Winogradskyella haliclonae</name>
    <dbReference type="NCBI Taxonomy" id="2048558"/>
    <lineage>
        <taxon>Bacteria</taxon>
        <taxon>Pseudomonadati</taxon>
        <taxon>Bacteroidota</taxon>
        <taxon>Flavobacteriia</taxon>
        <taxon>Flavobacteriales</taxon>
        <taxon>Flavobacteriaceae</taxon>
        <taxon>Winogradskyella</taxon>
    </lineage>
</organism>
<dbReference type="PANTHER" id="PTHR46825:SF11">
    <property type="entry name" value="PENICILLIN-BINDING PROTEIN 4"/>
    <property type="match status" value="1"/>
</dbReference>
<reference evidence="5" key="1">
    <citation type="journal article" date="2019" name="Int. J. Syst. Evol. Microbiol.">
        <title>The Global Catalogue of Microorganisms (GCM) 10K type strain sequencing project: providing services to taxonomists for standard genome sequencing and annotation.</title>
        <authorList>
            <consortium name="The Broad Institute Genomics Platform"/>
            <consortium name="The Broad Institute Genome Sequencing Center for Infectious Disease"/>
            <person name="Wu L."/>
            <person name="Ma J."/>
        </authorList>
    </citation>
    <scope>NUCLEOTIDE SEQUENCE [LARGE SCALE GENOMIC DNA]</scope>
    <source>
        <strain evidence="5">CCM 8681</strain>
    </source>
</reference>
<dbReference type="EMBL" id="BMDQ01000001">
    <property type="protein sequence ID" value="GGI56960.1"/>
    <property type="molecule type" value="Genomic_DNA"/>
</dbReference>
<evidence type="ECO:0000313" key="4">
    <source>
        <dbReference type="EMBL" id="GGI56960.1"/>
    </source>
</evidence>
<evidence type="ECO:0000256" key="1">
    <source>
        <dbReference type="ARBA" id="ARBA00004370"/>
    </source>
</evidence>
<evidence type="ECO:0000259" key="3">
    <source>
        <dbReference type="Pfam" id="PF00144"/>
    </source>
</evidence>
<evidence type="ECO:0000313" key="5">
    <source>
        <dbReference type="Proteomes" id="UP000624701"/>
    </source>
</evidence>
<keyword evidence="5" id="KW-1185">Reference proteome</keyword>
<feature type="domain" description="Beta-lactamase-related" evidence="3">
    <location>
        <begin position="54"/>
        <end position="299"/>
    </location>
</feature>